<feature type="compositionally biased region" description="Basic residues" evidence="6">
    <location>
        <begin position="161"/>
        <end position="170"/>
    </location>
</feature>
<dbReference type="Gene3D" id="1.10.418.20">
    <property type="match status" value="1"/>
</dbReference>
<dbReference type="GO" id="GO:0016926">
    <property type="term" value="P:protein desumoylation"/>
    <property type="evidence" value="ECO:0007669"/>
    <property type="project" value="TreeGrafter"/>
</dbReference>
<feature type="compositionally biased region" description="Polar residues" evidence="6">
    <location>
        <begin position="473"/>
        <end position="487"/>
    </location>
</feature>
<dbReference type="AlphaFoldDB" id="A0A423TNB3"/>
<name>A0A423TNB3_PENVA</name>
<feature type="compositionally biased region" description="Acidic residues" evidence="6">
    <location>
        <begin position="180"/>
        <end position="206"/>
    </location>
</feature>
<dbReference type="EMBL" id="QCYY01001454">
    <property type="protein sequence ID" value="ROT77936.1"/>
    <property type="molecule type" value="Genomic_DNA"/>
</dbReference>
<feature type="compositionally biased region" description="Basic and acidic residues" evidence="6">
    <location>
        <begin position="397"/>
        <end position="411"/>
    </location>
</feature>
<dbReference type="PANTHER" id="PTHR46896:SF3">
    <property type="entry name" value="FI06413P-RELATED"/>
    <property type="match status" value="1"/>
</dbReference>
<sequence>MQAPPPNLPRGPKMSEETKALKGGISITTDDYCCLEEEQFLNDVIIDFYLKWLLQSKLPEIHRSHTHVFSTFFYKRLTSKPKRGRRPHTTEDDPKLSPAEKRHARVKSWTKNVDIFEKDFIIIPINEHAHWFLAIICFPGLDSPIRICDGQPVARPISEKPKRRRSTRPKNRIEQIPIIDDGEWSDRDEAEGEEDELEEEEEEEDVPATKKNKLEAGKAEEAQGPKEAATPPPAIKQPCILIFDSLTGANRSRIVATLRDYLAVEHKIRRGSEKLFNRDTMKGACPRVPQQMNYSDCGIYTLQFAESFFEHPLKDYTFPIRSLTEWFPHEVVRGKREAMAKLIRNLMEQHNPNHSSITLPDIYFSSDDKKDKGGTSTAHASDASQPQKEVSGQGKPGDSKTPEVQLKKEQERVIIKDGVLTQVEGSGREQNHRMDMSSSAEVVTSLPNSDNTACIKVNRVTPSKITPTKSPTVNPAMSKSSSSYTPVKTLPNSSNIITSQVNSVKFQGTTYSQAKAIPSSRVGDATIVHETQSPQVNNVRRQMVYSSDDAIFPVKVDQKKVPMRENNAAQLSETHQGTEVSSKKIESVMTGSLGVDKVGNPVKAVESSGQTAIIDEDTAEVLLIMPAKNQTSGQIPRTAKKQLENSSPEDDSIMIEEGPGFGGYVTADRRPMKNSLSSGMPKMGAVGGGHERGDIRRSGGVFGTSPPHSGSSSPTHAGGTGTPAVFRFSERGTSSGRTIAPPKRYLDEDEELYPKKRRDKTVQGKARSIVR</sequence>
<evidence type="ECO:0000256" key="6">
    <source>
        <dbReference type="SAM" id="MobiDB-lite"/>
    </source>
</evidence>
<dbReference type="Pfam" id="PF02902">
    <property type="entry name" value="Peptidase_C48"/>
    <property type="match status" value="1"/>
</dbReference>
<dbReference type="PANTHER" id="PTHR46896">
    <property type="entry name" value="SENTRIN-SPECIFIC PROTEASE"/>
    <property type="match status" value="1"/>
</dbReference>
<comment type="similarity">
    <text evidence="1">Belongs to the peptidase C48 family.</text>
</comment>
<accession>A0A423TNB3</accession>
<evidence type="ECO:0000313" key="9">
    <source>
        <dbReference type="Proteomes" id="UP000283509"/>
    </source>
</evidence>
<feature type="region of interest" description="Disordered" evidence="6">
    <location>
        <begin position="465"/>
        <end position="487"/>
    </location>
</feature>
<dbReference type="GO" id="GO:0006508">
    <property type="term" value="P:proteolysis"/>
    <property type="evidence" value="ECO:0007669"/>
    <property type="project" value="UniProtKB-KW"/>
</dbReference>
<keyword evidence="9" id="KW-1185">Reference proteome</keyword>
<organism evidence="8 9">
    <name type="scientific">Penaeus vannamei</name>
    <name type="common">Whiteleg shrimp</name>
    <name type="synonym">Litopenaeus vannamei</name>
    <dbReference type="NCBI Taxonomy" id="6689"/>
    <lineage>
        <taxon>Eukaryota</taxon>
        <taxon>Metazoa</taxon>
        <taxon>Ecdysozoa</taxon>
        <taxon>Arthropoda</taxon>
        <taxon>Crustacea</taxon>
        <taxon>Multicrustacea</taxon>
        <taxon>Malacostraca</taxon>
        <taxon>Eumalacostraca</taxon>
        <taxon>Eucarida</taxon>
        <taxon>Decapoda</taxon>
        <taxon>Dendrobranchiata</taxon>
        <taxon>Penaeoidea</taxon>
        <taxon>Penaeidae</taxon>
        <taxon>Penaeus</taxon>
    </lineage>
</organism>
<feature type="compositionally biased region" description="Polar residues" evidence="6">
    <location>
        <begin position="374"/>
        <end position="390"/>
    </location>
</feature>
<feature type="region of interest" description="Disordered" evidence="6">
    <location>
        <begin position="632"/>
        <end position="771"/>
    </location>
</feature>
<feature type="compositionally biased region" description="Low complexity" evidence="6">
    <location>
        <begin position="703"/>
        <end position="717"/>
    </location>
</feature>
<dbReference type="SUPFAM" id="SSF54001">
    <property type="entry name" value="Cysteine proteinases"/>
    <property type="match status" value="1"/>
</dbReference>
<dbReference type="Gene3D" id="3.30.310.130">
    <property type="entry name" value="Ubiquitin-related"/>
    <property type="match status" value="1"/>
</dbReference>
<keyword evidence="5" id="KW-0378">Hydrolase</keyword>
<keyword evidence="4" id="KW-0833">Ubl conjugation pathway</keyword>
<evidence type="ECO:0000256" key="3">
    <source>
        <dbReference type="ARBA" id="ARBA00022670"/>
    </source>
</evidence>
<evidence type="ECO:0000256" key="4">
    <source>
        <dbReference type="ARBA" id="ARBA00022786"/>
    </source>
</evidence>
<feature type="compositionally biased region" description="Basic and acidic residues" evidence="6">
    <location>
        <begin position="88"/>
        <end position="101"/>
    </location>
</feature>
<proteinExistence type="inferred from homology"/>
<dbReference type="GO" id="GO:0005634">
    <property type="term" value="C:nucleus"/>
    <property type="evidence" value="ECO:0007669"/>
    <property type="project" value="TreeGrafter"/>
</dbReference>
<dbReference type="Proteomes" id="UP000283509">
    <property type="component" value="Unassembled WGS sequence"/>
</dbReference>
<dbReference type="InterPro" id="IPR038765">
    <property type="entry name" value="Papain-like_cys_pep_sf"/>
</dbReference>
<keyword evidence="3 8" id="KW-0645">Protease</keyword>
<feature type="region of interest" description="Disordered" evidence="6">
    <location>
        <begin position="354"/>
        <end position="411"/>
    </location>
</feature>
<feature type="domain" description="Ubiquitin-like protease family profile" evidence="7">
    <location>
        <begin position="25"/>
        <end position="308"/>
    </location>
</feature>
<reference evidence="8 9" key="1">
    <citation type="submission" date="2018-04" db="EMBL/GenBank/DDBJ databases">
        <authorList>
            <person name="Zhang X."/>
            <person name="Yuan J."/>
            <person name="Li F."/>
            <person name="Xiang J."/>
        </authorList>
    </citation>
    <scope>NUCLEOTIDE SEQUENCE [LARGE SCALE GENOMIC DNA]</scope>
    <source>
        <tissue evidence="8">Muscle</tissue>
    </source>
</reference>
<evidence type="ECO:0000256" key="2">
    <source>
        <dbReference type="ARBA" id="ARBA00022553"/>
    </source>
</evidence>
<protein>
    <submittedName>
        <fullName evidence="8">Putative sentrin-specific protease 6-like isoform X1</fullName>
    </submittedName>
</protein>
<dbReference type="InterPro" id="IPR051947">
    <property type="entry name" value="Sentrin-specific_protease"/>
</dbReference>
<dbReference type="GO" id="GO:0070139">
    <property type="term" value="F:SUMO-specific endopeptidase activity"/>
    <property type="evidence" value="ECO:0007669"/>
    <property type="project" value="TreeGrafter"/>
</dbReference>
<dbReference type="OrthoDB" id="6346036at2759"/>
<evidence type="ECO:0000259" key="7">
    <source>
        <dbReference type="PROSITE" id="PS50600"/>
    </source>
</evidence>
<dbReference type="STRING" id="6689.A0A423TNB3"/>
<evidence type="ECO:0000256" key="1">
    <source>
        <dbReference type="ARBA" id="ARBA00005234"/>
    </source>
</evidence>
<dbReference type="InterPro" id="IPR003653">
    <property type="entry name" value="Peptidase_C48_C"/>
</dbReference>
<dbReference type="PROSITE" id="PS50600">
    <property type="entry name" value="ULP_PROTEASE"/>
    <property type="match status" value="1"/>
</dbReference>
<reference evidence="8 9" key="2">
    <citation type="submission" date="2019-01" db="EMBL/GenBank/DDBJ databases">
        <title>The decoding of complex shrimp genome reveals the adaptation for benthos swimmer, frequently molting mechanism and breeding impact on genome.</title>
        <authorList>
            <person name="Sun Y."/>
            <person name="Gao Y."/>
            <person name="Yu Y."/>
        </authorList>
    </citation>
    <scope>NUCLEOTIDE SEQUENCE [LARGE SCALE GENOMIC DNA]</scope>
    <source>
        <tissue evidence="8">Muscle</tissue>
    </source>
</reference>
<evidence type="ECO:0000313" key="8">
    <source>
        <dbReference type="EMBL" id="ROT77936.1"/>
    </source>
</evidence>
<evidence type="ECO:0000256" key="5">
    <source>
        <dbReference type="ARBA" id="ARBA00022801"/>
    </source>
</evidence>
<comment type="caution">
    <text evidence="8">The sequence shown here is derived from an EMBL/GenBank/DDBJ whole genome shotgun (WGS) entry which is preliminary data.</text>
</comment>
<feature type="region of interest" description="Disordered" evidence="6">
    <location>
        <begin position="158"/>
        <end position="211"/>
    </location>
</feature>
<feature type="region of interest" description="Disordered" evidence="6">
    <location>
        <begin position="80"/>
        <end position="103"/>
    </location>
</feature>
<gene>
    <name evidence="8" type="ORF">C7M84_003354</name>
</gene>
<keyword evidence="2" id="KW-0597">Phosphoprotein</keyword>
<dbReference type="GO" id="GO:0005737">
    <property type="term" value="C:cytoplasm"/>
    <property type="evidence" value="ECO:0007669"/>
    <property type="project" value="TreeGrafter"/>
</dbReference>